<evidence type="ECO:0000256" key="1">
    <source>
        <dbReference type="SAM" id="MobiDB-lite"/>
    </source>
</evidence>
<feature type="signal peptide" evidence="2">
    <location>
        <begin position="1"/>
        <end position="24"/>
    </location>
</feature>
<dbReference type="AlphaFoldDB" id="A0A1I4DJH6"/>
<reference evidence="3 4" key="1">
    <citation type="submission" date="2016-10" db="EMBL/GenBank/DDBJ databases">
        <authorList>
            <person name="Varghese N."/>
            <person name="Submissions S."/>
        </authorList>
    </citation>
    <scope>NUCLEOTIDE SEQUENCE [LARGE SCALE GENOMIC DNA]</scope>
    <source>
        <strain evidence="3 4">DSM 21822</strain>
    </source>
</reference>
<evidence type="ECO:0000256" key="2">
    <source>
        <dbReference type="SAM" id="SignalP"/>
    </source>
</evidence>
<evidence type="ECO:0000313" key="4">
    <source>
        <dbReference type="Proteomes" id="UP000323300"/>
    </source>
</evidence>
<feature type="chain" id="PRO_5009302640" evidence="2">
    <location>
        <begin position="25"/>
        <end position="443"/>
    </location>
</feature>
<evidence type="ECO:0000313" key="3">
    <source>
        <dbReference type="EMBL" id="SFK93804.1"/>
    </source>
</evidence>
<gene>
    <name evidence="3" type="ORF">SAMN04488498_11837</name>
</gene>
<feature type="region of interest" description="Disordered" evidence="1">
    <location>
        <begin position="362"/>
        <end position="411"/>
    </location>
</feature>
<keyword evidence="4" id="KW-1185">Reference proteome</keyword>
<accession>A0A1I4DJH6</accession>
<name>A0A1I4DJH6_9HYPH</name>
<dbReference type="EMBL" id="FOSL01000018">
    <property type="protein sequence ID" value="SFK93804.1"/>
    <property type="molecule type" value="Genomic_DNA"/>
</dbReference>
<dbReference type="RefSeq" id="WP_149762577.1">
    <property type="nucleotide sequence ID" value="NZ_BSPE01000023.1"/>
</dbReference>
<sequence>MRTPLPAAALFLAVAMATPSPLGAAALEPYQMVRSLQLVQDRIAAGDHAALPMQNKLLEMIDARLREAGKDDFTDKRNFHAMLVYAMSGGNPATIEAVLLRLKPENTDAALANGILDYLRGRQGEARSSLSHIDPLTVAPELGAFLALVKATITTTGNAAAASRLFDQARLLGPGTLVEEAALRRSLSLAAKLADAERFLRSASQYVRRYLRSPYASQFADAFIEGVISLRATIDLEKVGDIVAGMDRDQRKFIYLRLARRSAIDGLTELSAFASRGAERVDEEEKARRDPRAELYSSLATMTTATAGDVLAQLRTIDRGRLSENDRRLLEAAEAVAAEITAVPGRPTSDAAQEAAIAETVAGGAEPTAEPAAAPTPEPAAAQAPATQAATTEPANAAPQPVSPATETVAAEIDAPTAAAAATAGDARKKLEAVDKLLGGLPQ</sequence>
<dbReference type="Proteomes" id="UP000323300">
    <property type="component" value="Unassembled WGS sequence"/>
</dbReference>
<dbReference type="OrthoDB" id="9812933at2"/>
<organism evidence="3 4">
    <name type="scientific">Neomesorhizobium albiziae</name>
    <dbReference type="NCBI Taxonomy" id="335020"/>
    <lineage>
        <taxon>Bacteria</taxon>
        <taxon>Pseudomonadati</taxon>
        <taxon>Pseudomonadota</taxon>
        <taxon>Alphaproteobacteria</taxon>
        <taxon>Hyphomicrobiales</taxon>
        <taxon>Phyllobacteriaceae</taxon>
        <taxon>Neomesorhizobium</taxon>
    </lineage>
</organism>
<protein>
    <submittedName>
        <fullName evidence="3">Chemotaxis protein MotC</fullName>
    </submittedName>
</protein>
<proteinExistence type="predicted"/>
<keyword evidence="2" id="KW-0732">Signal</keyword>
<feature type="compositionally biased region" description="Low complexity" evidence="1">
    <location>
        <begin position="362"/>
        <end position="400"/>
    </location>
</feature>